<dbReference type="InterPro" id="IPR015421">
    <property type="entry name" value="PyrdxlP-dep_Trfase_major"/>
</dbReference>
<keyword evidence="7" id="KW-0032">Aminotransferase</keyword>
<dbReference type="RefSeq" id="WP_336202244.1">
    <property type="nucleotide sequence ID" value="NZ_JBANEI010000001.1"/>
</dbReference>
<gene>
    <name evidence="7" type="ORF">V8N49_01630</name>
</gene>
<feature type="domain" description="HTH gntR-type" evidence="6">
    <location>
        <begin position="16"/>
        <end position="84"/>
    </location>
</feature>
<evidence type="ECO:0000256" key="4">
    <source>
        <dbReference type="ARBA" id="ARBA00023125"/>
    </source>
</evidence>
<dbReference type="Gene3D" id="1.10.10.10">
    <property type="entry name" value="Winged helix-like DNA-binding domain superfamily/Winged helix DNA-binding domain"/>
    <property type="match status" value="1"/>
</dbReference>
<dbReference type="GO" id="GO:0008483">
    <property type="term" value="F:transaminase activity"/>
    <property type="evidence" value="ECO:0007669"/>
    <property type="project" value="UniProtKB-KW"/>
</dbReference>
<keyword evidence="4" id="KW-0238">DNA-binding</keyword>
<evidence type="ECO:0000313" key="7">
    <source>
        <dbReference type="EMBL" id="MEI2680375.1"/>
    </source>
</evidence>
<keyword evidence="2" id="KW-0663">Pyridoxal phosphate</keyword>
<accession>A0ABU8DA23</accession>
<evidence type="ECO:0000313" key="8">
    <source>
        <dbReference type="Proteomes" id="UP001306592"/>
    </source>
</evidence>
<dbReference type="PANTHER" id="PTHR46577">
    <property type="entry name" value="HTH-TYPE TRANSCRIPTIONAL REGULATORY PROTEIN GABR"/>
    <property type="match status" value="1"/>
</dbReference>
<dbReference type="PANTHER" id="PTHR46577:SF1">
    <property type="entry name" value="HTH-TYPE TRANSCRIPTIONAL REGULATORY PROTEIN GABR"/>
    <property type="match status" value="1"/>
</dbReference>
<evidence type="ECO:0000256" key="2">
    <source>
        <dbReference type="ARBA" id="ARBA00022898"/>
    </source>
</evidence>
<organism evidence="7 8">
    <name type="scientific">Erwinia aphidicola</name>
    <dbReference type="NCBI Taxonomy" id="68334"/>
    <lineage>
        <taxon>Bacteria</taxon>
        <taxon>Pseudomonadati</taxon>
        <taxon>Pseudomonadota</taxon>
        <taxon>Gammaproteobacteria</taxon>
        <taxon>Enterobacterales</taxon>
        <taxon>Erwiniaceae</taxon>
        <taxon>Erwinia</taxon>
    </lineage>
</organism>
<dbReference type="InterPro" id="IPR036390">
    <property type="entry name" value="WH_DNA-bd_sf"/>
</dbReference>
<dbReference type="PROSITE" id="PS50949">
    <property type="entry name" value="HTH_GNTR"/>
    <property type="match status" value="1"/>
</dbReference>
<proteinExistence type="inferred from homology"/>
<evidence type="ECO:0000256" key="1">
    <source>
        <dbReference type="ARBA" id="ARBA00005384"/>
    </source>
</evidence>
<dbReference type="EMBL" id="JBANEI010000001">
    <property type="protein sequence ID" value="MEI2680375.1"/>
    <property type="molecule type" value="Genomic_DNA"/>
</dbReference>
<sequence length="452" mass="49034">MTTLLDVNWLSARIEEASVKGITATTARLIREGEIPIGTQLPAVRDLAEKLGVSPATVSAAWGELKRHKVIAGKGRSGVWVCGDQVTPRPVRFEKIGHYGSQIKADLAMASPDPDLLPDLRCAMQQGILAPNLNSYQREAIAPALLAAVQGDWPFVAEAFLATDGGYDAMNCIMQTLFSPGDKVVIEDPTATRLLDMLDNVGAEVLPLACDEQGPLPGPLSLLLRQRPVAIIYQPRTHSATGHTLSEARSNELAAVLSGTTPWIVEDDGIGALSAHPLWSLGRFFPERTLHVRSFSKAYGPDLRLGVLSGPEALVKRIRSWRNFGASWTSRILQQSLAWMLADEGVQKSIAQAREVYRQRRQRLLSALILRGVALPDRDGLSIYLPVQSEQFAMITLAARGIAVLPGERCRSGNGQFVRVSTSMLPEHLVDEVADALLIASGREPGAIRSDL</sequence>
<keyword evidence="7" id="KW-0808">Transferase</keyword>
<dbReference type="InterPro" id="IPR015424">
    <property type="entry name" value="PyrdxlP-dep_Trfase"/>
</dbReference>
<dbReference type="Pfam" id="PF00155">
    <property type="entry name" value="Aminotran_1_2"/>
    <property type="match status" value="1"/>
</dbReference>
<keyword evidence="3" id="KW-0805">Transcription regulation</keyword>
<dbReference type="Proteomes" id="UP001306592">
    <property type="component" value="Unassembled WGS sequence"/>
</dbReference>
<dbReference type="SUPFAM" id="SSF46785">
    <property type="entry name" value="Winged helix' DNA-binding domain"/>
    <property type="match status" value="1"/>
</dbReference>
<dbReference type="SMART" id="SM00345">
    <property type="entry name" value="HTH_GNTR"/>
    <property type="match status" value="1"/>
</dbReference>
<dbReference type="InterPro" id="IPR051446">
    <property type="entry name" value="HTH_trans_reg/aminotransferase"/>
</dbReference>
<keyword evidence="8" id="KW-1185">Reference proteome</keyword>
<evidence type="ECO:0000256" key="5">
    <source>
        <dbReference type="ARBA" id="ARBA00023163"/>
    </source>
</evidence>
<dbReference type="InterPro" id="IPR004839">
    <property type="entry name" value="Aminotransferase_I/II_large"/>
</dbReference>
<protein>
    <submittedName>
        <fullName evidence="7">Aminotransferase class I/II-fold pyridoxal phosphate-dependent enzyme</fullName>
    </submittedName>
</protein>
<dbReference type="Gene3D" id="3.40.640.10">
    <property type="entry name" value="Type I PLP-dependent aspartate aminotransferase-like (Major domain)"/>
    <property type="match status" value="1"/>
</dbReference>
<comment type="similarity">
    <text evidence="1">In the C-terminal section; belongs to the class-I pyridoxal-phosphate-dependent aminotransferase family.</text>
</comment>
<name>A0ABU8DA23_ERWAP</name>
<dbReference type="CDD" id="cd00609">
    <property type="entry name" value="AAT_like"/>
    <property type="match status" value="1"/>
</dbReference>
<dbReference type="Pfam" id="PF00392">
    <property type="entry name" value="GntR"/>
    <property type="match status" value="1"/>
</dbReference>
<comment type="caution">
    <text evidence="7">The sequence shown here is derived from an EMBL/GenBank/DDBJ whole genome shotgun (WGS) entry which is preliminary data.</text>
</comment>
<dbReference type="SUPFAM" id="SSF53383">
    <property type="entry name" value="PLP-dependent transferases"/>
    <property type="match status" value="1"/>
</dbReference>
<evidence type="ECO:0000259" key="6">
    <source>
        <dbReference type="PROSITE" id="PS50949"/>
    </source>
</evidence>
<evidence type="ECO:0000256" key="3">
    <source>
        <dbReference type="ARBA" id="ARBA00023015"/>
    </source>
</evidence>
<dbReference type="InterPro" id="IPR000524">
    <property type="entry name" value="Tscrpt_reg_HTH_GntR"/>
</dbReference>
<dbReference type="InterPro" id="IPR036388">
    <property type="entry name" value="WH-like_DNA-bd_sf"/>
</dbReference>
<reference evidence="7 8" key="1">
    <citation type="submission" date="2024-02" db="EMBL/GenBank/DDBJ databases">
        <title>First report Erwinia aphidicola in onion in Chile.</title>
        <authorList>
            <person name="Valenzuela M."/>
            <person name="Pena M."/>
            <person name="Dutta B."/>
        </authorList>
    </citation>
    <scope>NUCLEOTIDE SEQUENCE [LARGE SCALE GENOMIC DNA]</scope>
    <source>
        <strain evidence="7 8">QCJ3A</strain>
    </source>
</reference>
<keyword evidence="5" id="KW-0804">Transcription</keyword>